<evidence type="ECO:0000313" key="1">
    <source>
        <dbReference type="EMBL" id="MDH0704444.1"/>
    </source>
</evidence>
<dbReference type="EMBL" id="JAOCDH010000041">
    <property type="protein sequence ID" value="MDH0704444.1"/>
    <property type="molecule type" value="Genomic_DNA"/>
</dbReference>
<dbReference type="InterPro" id="IPR027417">
    <property type="entry name" value="P-loop_NTPase"/>
</dbReference>
<accession>A0AA42IXG3</accession>
<name>A0AA42IXG3_9GAMM</name>
<protein>
    <submittedName>
        <fullName evidence="1">AAA family ATPase</fullName>
    </submittedName>
</protein>
<evidence type="ECO:0000313" key="2">
    <source>
        <dbReference type="Proteomes" id="UP001161137"/>
    </source>
</evidence>
<dbReference type="RefSeq" id="WP_279837842.1">
    <property type="nucleotide sequence ID" value="NZ_JAOCDH010000041.1"/>
</dbReference>
<dbReference type="SUPFAM" id="SSF52540">
    <property type="entry name" value="P-loop containing nucleoside triphosphate hydrolases"/>
    <property type="match status" value="1"/>
</dbReference>
<gene>
    <name evidence="1" type="ORF">N5D41_23490</name>
</gene>
<organism evidence="1 2">
    <name type="scientific">Ectopseudomonas toyotomiensis</name>
    <dbReference type="NCBI Taxonomy" id="554344"/>
    <lineage>
        <taxon>Bacteria</taxon>
        <taxon>Pseudomonadati</taxon>
        <taxon>Pseudomonadota</taxon>
        <taxon>Gammaproteobacteria</taxon>
        <taxon>Pseudomonadales</taxon>
        <taxon>Pseudomonadaceae</taxon>
        <taxon>Ectopseudomonas</taxon>
    </lineage>
</organism>
<sequence length="716" mass="80109">MNINQAIEDIKLFCDPFTEIAQKPIAGKKRLIIIRNGKELTFDLDATTGRISAKHRTAEYKDLRTLLASTEFADIKRFAETQQRFFSQTKEKPIIQSEIDYSGKSILAEELADNIEIIDGKATLVLLDGPAGVGKTFQITQLAKAQSRRFLTDNINPPVLHISSSGRRLSNFRDVLAATTQDMGASFGGIHVPMLVRHGLLIAAIDGFDELVDADGYEDSWRALREFIEDVGGSGKIILAARDTFLDEQELIERISTTERKSDIALKLAHIKPATADTAIKYLADSKWPASELDNEITLDIFSKNSYALRPFFLSVLKDAGGWLKVYSEGFRTFLVNNLIDRESKILARTLGSMPNEAAIPALNMLFEEVSLEMASRENNLIETEHLAFLTDYCFGDLLDETAKRKLTHKSGSISLLELSETKDKRRFPHTEVQYYFFGKSLINQLAKRIIPSVLRRTILSAEHLEVFAEVFTSDEASAKKAIEFLYSALNGDSSNDSLATNGGAIVLLGFAYGLIERIDYLMVNDATFAGGSPRGTLQDISISRLDITGSNVSDVIFDKVKVGVLVVNEITLFGNSRPEIGALEIRGDEARIERDPDSINSFINNHLVLSNPQILREHPAVSLLERVARRSIRYCYLRDGGDDDEGTFMLRDENWPKVKKVLISHDRLEIKKRKPMHGRPAALIRIKRPVGLLDLTLEETLNIIEDLHKHDDLAK</sequence>
<dbReference type="AlphaFoldDB" id="A0AA42IXG3"/>
<proteinExistence type="predicted"/>
<reference evidence="1" key="1">
    <citation type="submission" date="2022-09" db="EMBL/GenBank/DDBJ databases">
        <title>Intensive care unit water sources are persistently colonized with multi-drug resistant bacteria and are the site of extensive horizontal gene transfer of antibiotic resistance genes.</title>
        <authorList>
            <person name="Diorio-Toth L."/>
        </authorList>
    </citation>
    <scope>NUCLEOTIDE SEQUENCE</scope>
    <source>
        <strain evidence="1">GD03863</strain>
    </source>
</reference>
<dbReference type="Proteomes" id="UP001161137">
    <property type="component" value="Unassembled WGS sequence"/>
</dbReference>
<comment type="caution">
    <text evidence="1">The sequence shown here is derived from an EMBL/GenBank/DDBJ whole genome shotgun (WGS) entry which is preliminary data.</text>
</comment>